<feature type="signal peptide" evidence="1">
    <location>
        <begin position="1"/>
        <end position="21"/>
    </location>
</feature>
<accession>A0A7S0AH58</accession>
<name>A0A7S0AH58_9STRA</name>
<keyword evidence="1" id="KW-0732">Signal</keyword>
<reference evidence="2" key="1">
    <citation type="submission" date="2021-01" db="EMBL/GenBank/DDBJ databases">
        <authorList>
            <person name="Corre E."/>
            <person name="Pelletier E."/>
            <person name="Niang G."/>
            <person name="Scheremetjew M."/>
            <person name="Finn R."/>
            <person name="Kale V."/>
            <person name="Holt S."/>
            <person name="Cochrane G."/>
            <person name="Meng A."/>
            <person name="Brown T."/>
            <person name="Cohen L."/>
        </authorList>
    </citation>
    <scope>NUCLEOTIDE SEQUENCE</scope>
    <source>
        <strain evidence="2">CCMP3303</strain>
    </source>
</reference>
<sequence length="102" mass="11644">MTMRHLLQVVFLLALFDVVDSTSSTASRIDKFATHTPEQLELHKDMLMFHPTTTKRDRQPPLSVLRALRGGEIALDEWHSIVRMVDTRSVTPFVYLASLPPN</sequence>
<feature type="chain" id="PRO_5031359372" evidence="1">
    <location>
        <begin position="22"/>
        <end position="102"/>
    </location>
</feature>
<dbReference type="AlphaFoldDB" id="A0A7S0AH58"/>
<evidence type="ECO:0000313" key="2">
    <source>
        <dbReference type="EMBL" id="CAD8363654.1"/>
    </source>
</evidence>
<protein>
    <submittedName>
        <fullName evidence="2">Uncharacterized protein</fullName>
    </submittedName>
</protein>
<gene>
    <name evidence="2" type="ORF">MPOL1434_LOCUS2553</name>
</gene>
<organism evidence="2">
    <name type="scientific">Minutocellus polymorphus</name>
    <dbReference type="NCBI Taxonomy" id="265543"/>
    <lineage>
        <taxon>Eukaryota</taxon>
        <taxon>Sar</taxon>
        <taxon>Stramenopiles</taxon>
        <taxon>Ochrophyta</taxon>
        <taxon>Bacillariophyta</taxon>
        <taxon>Mediophyceae</taxon>
        <taxon>Cymatosirophycidae</taxon>
        <taxon>Cymatosirales</taxon>
        <taxon>Cymatosiraceae</taxon>
        <taxon>Minutocellus</taxon>
    </lineage>
</organism>
<dbReference type="EMBL" id="HBEJ01004374">
    <property type="protein sequence ID" value="CAD8363654.1"/>
    <property type="molecule type" value="Transcribed_RNA"/>
</dbReference>
<proteinExistence type="predicted"/>
<evidence type="ECO:0000256" key="1">
    <source>
        <dbReference type="SAM" id="SignalP"/>
    </source>
</evidence>